<comment type="caution">
    <text evidence="2">The sequence shown here is derived from an EMBL/GenBank/DDBJ whole genome shotgun (WGS) entry which is preliminary data.</text>
</comment>
<reference evidence="2 3" key="1">
    <citation type="submission" date="2015-01" db="EMBL/GenBank/DDBJ databases">
        <title>Genome sequencing of Jeotgalibacillus soli.</title>
        <authorList>
            <person name="Goh K.M."/>
            <person name="Chan K.-G."/>
            <person name="Yaakop A.S."/>
            <person name="Ee R."/>
            <person name="Gan H.M."/>
            <person name="Chan C.S."/>
        </authorList>
    </citation>
    <scope>NUCLEOTIDE SEQUENCE [LARGE SCALE GENOMIC DNA]</scope>
    <source>
        <strain evidence="2 3">P9</strain>
    </source>
</reference>
<evidence type="ECO:0000313" key="2">
    <source>
        <dbReference type="EMBL" id="KIL52103.1"/>
    </source>
</evidence>
<dbReference type="Proteomes" id="UP000031938">
    <property type="component" value="Unassembled WGS sequence"/>
</dbReference>
<protein>
    <submittedName>
        <fullName evidence="2">General stress protein</fullName>
    </submittedName>
</protein>
<dbReference type="InterPro" id="IPR052917">
    <property type="entry name" value="Stress-Dev_Protein"/>
</dbReference>
<dbReference type="InterPro" id="IPR011576">
    <property type="entry name" value="Pyridox_Oxase_N"/>
</dbReference>
<organism evidence="2 3">
    <name type="scientific">Jeotgalibacillus soli</name>
    <dbReference type="NCBI Taxonomy" id="889306"/>
    <lineage>
        <taxon>Bacteria</taxon>
        <taxon>Bacillati</taxon>
        <taxon>Bacillota</taxon>
        <taxon>Bacilli</taxon>
        <taxon>Bacillales</taxon>
        <taxon>Caryophanaceae</taxon>
        <taxon>Jeotgalibacillus</taxon>
    </lineage>
</organism>
<dbReference type="EMBL" id="JXRP01000006">
    <property type="protein sequence ID" value="KIL52103.1"/>
    <property type="molecule type" value="Genomic_DNA"/>
</dbReference>
<evidence type="ECO:0000259" key="1">
    <source>
        <dbReference type="Pfam" id="PF01243"/>
    </source>
</evidence>
<proteinExistence type="predicted"/>
<dbReference type="SUPFAM" id="SSF50475">
    <property type="entry name" value="FMN-binding split barrel"/>
    <property type="match status" value="1"/>
</dbReference>
<dbReference type="Pfam" id="PF01243">
    <property type="entry name" value="PNPOx_N"/>
    <property type="match status" value="1"/>
</dbReference>
<dbReference type="Gene3D" id="2.30.110.10">
    <property type="entry name" value="Electron Transport, Fmn-binding Protein, Chain A"/>
    <property type="match status" value="1"/>
</dbReference>
<dbReference type="PATRIC" id="fig|889306.3.peg.473"/>
<dbReference type="PANTHER" id="PTHR34818">
    <property type="entry name" value="PROTEIN BLI-3"/>
    <property type="match status" value="1"/>
</dbReference>
<accession>A0A0C2W7V7</accession>
<dbReference type="OrthoDB" id="5431160at2"/>
<dbReference type="AlphaFoldDB" id="A0A0C2W7V7"/>
<dbReference type="PANTHER" id="PTHR34818:SF1">
    <property type="entry name" value="PROTEIN BLI-3"/>
    <property type="match status" value="1"/>
</dbReference>
<keyword evidence="3" id="KW-1185">Reference proteome</keyword>
<sequence length="140" mass="16077">MSQNELKKQIVEVLERNKIGTLATVKNGKPHSRYMTFYNEDLILYSPTSSETHKAEEIDENPFVHILLGYGGEGYGDSYVEIEGTAVVRQSDELKEQVWKDRFSTWFDGPHDPVYVVLEIEPTAIRLMNSEEDPQVLQLD</sequence>
<evidence type="ECO:0000313" key="3">
    <source>
        <dbReference type="Proteomes" id="UP000031938"/>
    </source>
</evidence>
<gene>
    <name evidence="2" type="ORF">KP78_04730</name>
</gene>
<feature type="domain" description="Pyridoxamine 5'-phosphate oxidase N-terminal" evidence="1">
    <location>
        <begin position="6"/>
        <end position="128"/>
    </location>
</feature>
<dbReference type="STRING" id="889306.KP78_04730"/>
<name>A0A0C2W7V7_9BACL</name>
<dbReference type="InterPro" id="IPR012349">
    <property type="entry name" value="Split_barrel_FMN-bd"/>
</dbReference>
<dbReference type="RefSeq" id="WP_041085900.1">
    <property type="nucleotide sequence ID" value="NZ_JXRP01000006.1"/>
</dbReference>